<accession>A0A5M4B2Q7</accession>
<evidence type="ECO:0008006" key="4">
    <source>
        <dbReference type="Google" id="ProtNLM"/>
    </source>
</evidence>
<comment type="caution">
    <text evidence="2">The sequence shown here is derived from an EMBL/GenBank/DDBJ whole genome shotgun (WGS) entry which is preliminary data.</text>
</comment>
<reference evidence="2 3" key="1">
    <citation type="submission" date="2019-10" db="EMBL/GenBank/DDBJ databases">
        <title>Prolixibacter strains distinguished by the presence of nitrate reductase genes were adept at nitrate-dependent anaerobic corrosion of metallic iron and carbon steel.</title>
        <authorList>
            <person name="Iino T."/>
            <person name="Shono N."/>
            <person name="Ito K."/>
            <person name="Nakamura R."/>
            <person name="Sueoka K."/>
            <person name="Harayama S."/>
            <person name="Ohkuma M."/>
        </authorList>
    </citation>
    <scope>NUCLEOTIDE SEQUENCE [LARGE SCALE GENOMIC DNA]</scope>
    <source>
        <strain evidence="2 3">JCM 13498</strain>
    </source>
</reference>
<gene>
    <name evidence="2" type="ORF">PbJCM13498_32650</name>
</gene>
<dbReference type="AlphaFoldDB" id="A0A5M4B2Q7"/>
<evidence type="ECO:0000256" key="1">
    <source>
        <dbReference type="SAM" id="SignalP"/>
    </source>
</evidence>
<keyword evidence="3" id="KW-1185">Reference proteome</keyword>
<feature type="chain" id="PRO_5024420909" description="Beta-lactamase-inhibitor-like PepSY-like domain-containing protein" evidence="1">
    <location>
        <begin position="23"/>
        <end position="106"/>
    </location>
</feature>
<evidence type="ECO:0000313" key="2">
    <source>
        <dbReference type="EMBL" id="GET34402.1"/>
    </source>
</evidence>
<evidence type="ECO:0000313" key="3">
    <source>
        <dbReference type="Proteomes" id="UP000391834"/>
    </source>
</evidence>
<dbReference type="OrthoDB" id="1099621at2"/>
<protein>
    <recommendedName>
        <fullName evidence="4">Beta-lactamase-inhibitor-like PepSY-like domain-containing protein</fullName>
    </recommendedName>
</protein>
<name>A0A5M4B2Q7_9BACT</name>
<dbReference type="SUPFAM" id="SSF160574">
    <property type="entry name" value="BT0923-like"/>
    <property type="match status" value="1"/>
</dbReference>
<dbReference type="EMBL" id="BLAX01000001">
    <property type="protein sequence ID" value="GET34402.1"/>
    <property type="molecule type" value="Genomic_DNA"/>
</dbReference>
<proteinExistence type="predicted"/>
<dbReference type="RefSeq" id="WP_025864723.1">
    <property type="nucleotide sequence ID" value="NZ_BLAX01000001.1"/>
</dbReference>
<organism evidence="2 3">
    <name type="scientific">Prolixibacter bellariivorans</name>
    <dbReference type="NCBI Taxonomy" id="314319"/>
    <lineage>
        <taxon>Bacteria</taxon>
        <taxon>Pseudomonadati</taxon>
        <taxon>Bacteroidota</taxon>
        <taxon>Bacteroidia</taxon>
        <taxon>Marinilabiliales</taxon>
        <taxon>Prolixibacteraceae</taxon>
        <taxon>Prolixibacter</taxon>
    </lineage>
</organism>
<dbReference type="Gene3D" id="3.10.450.360">
    <property type="match status" value="1"/>
</dbReference>
<sequence length="106" mass="11782">MKKLFFTVAILFSMATIYAVNANPVDTEMQGTTITWQQPDFTQIGVSSLPQAIREAVSDQFKDATITGAFVANLNDGTKLYKVILNVEGHEKSVMFNEDGSRYQIN</sequence>
<keyword evidence="1" id="KW-0732">Signal</keyword>
<dbReference type="Proteomes" id="UP000391834">
    <property type="component" value="Unassembled WGS sequence"/>
</dbReference>
<feature type="signal peptide" evidence="1">
    <location>
        <begin position="1"/>
        <end position="22"/>
    </location>
</feature>